<dbReference type="OrthoDB" id="132546at2157"/>
<dbReference type="GO" id="GO:0016758">
    <property type="term" value="F:hexosyltransferase activity"/>
    <property type="evidence" value="ECO:0007669"/>
    <property type="project" value="TreeGrafter"/>
</dbReference>
<dbReference type="InterPro" id="IPR001296">
    <property type="entry name" value="Glyco_trans_1"/>
</dbReference>
<reference evidence="3 4" key="1">
    <citation type="journal article" date="2006" name="Science">
        <title>Genome of rice cluster I archaea -- the key methane producers in the rice rhizosphere.</title>
        <authorList>
            <person name="Erkel C."/>
            <person name="Kube M."/>
            <person name="Reinhardt R."/>
            <person name="Liesack W."/>
        </authorList>
    </citation>
    <scope>NUCLEOTIDE SEQUENCE [LARGE SCALE GENOMIC DNA]</scope>
    <source>
        <strain evidence="4">DSM 22066 / NBRC 105507 / MRE50</strain>
    </source>
</reference>
<sequence>MRIGFFVWEYPPRLIGGLGTYAEYITRDLVKMGQDVVVFTLNPGQLKTSEVIHGVEVHRPLNVDASSVLRLFVGNELQSWGDQLRFFSSIFTNDILCTSKFVNSLIRKDGVHFDMVCVHDWLGGMAASIVKSETDLPVVFHVHSTEWGRSKGMGSKVVNDIEYQTSVVADRIITVSYAMKEDLVNHGWPGEKIFVVWNGVDPEVYSPGAVSKAEVRALRGRYGIKDDESMILFVGRLNWVKGIINLVQAMPAIVKEYPKAKLVILGTGDEEANIRNLIKRLGIEKNVICRFEFVPEHERIVHYAACDLGAFPSVYEPFGIVSLEAMALEKPILVGARGVSGLREQVVISEPGQTGIHVDGGSPSDIAWGLRQILSSPVKAKQWGRNARQRVIDYFTWEKAARQTMDVYEGLVESYHRGRRK</sequence>
<dbReference type="InterPro" id="IPR028098">
    <property type="entry name" value="Glyco_trans_4-like_N"/>
</dbReference>
<dbReference type="PANTHER" id="PTHR45947">
    <property type="entry name" value="SULFOQUINOVOSYL TRANSFERASE SQD2"/>
    <property type="match status" value="1"/>
</dbReference>
<feature type="domain" description="Glycosyl transferase family 1" evidence="1">
    <location>
        <begin position="218"/>
        <end position="390"/>
    </location>
</feature>
<evidence type="ECO:0000259" key="2">
    <source>
        <dbReference type="Pfam" id="PF13439"/>
    </source>
</evidence>
<dbReference type="STRING" id="351160.RCIX1328"/>
<feature type="domain" description="Glycosyltransferase subfamily 4-like N-terminal" evidence="2">
    <location>
        <begin position="15"/>
        <end position="203"/>
    </location>
</feature>
<keyword evidence="4" id="KW-1185">Reference proteome</keyword>
<dbReference type="RefSeq" id="WP_012035932.1">
    <property type="nucleotide sequence ID" value="NC_009464.1"/>
</dbReference>
<dbReference type="Proteomes" id="UP000000663">
    <property type="component" value="Chromosome"/>
</dbReference>
<accession>Q0W4S7</accession>
<dbReference type="GeneID" id="5143406"/>
<dbReference type="CAZy" id="GT4">
    <property type="family name" value="Glycosyltransferase Family 4"/>
</dbReference>
<evidence type="ECO:0000313" key="4">
    <source>
        <dbReference type="Proteomes" id="UP000000663"/>
    </source>
</evidence>
<dbReference type="Pfam" id="PF13439">
    <property type="entry name" value="Glyco_transf_4"/>
    <property type="match status" value="1"/>
</dbReference>
<dbReference type="Pfam" id="PF00534">
    <property type="entry name" value="Glycos_transf_1"/>
    <property type="match status" value="1"/>
</dbReference>
<dbReference type="eggNOG" id="arCOG01403">
    <property type="taxonomic scope" value="Archaea"/>
</dbReference>
<dbReference type="EMBL" id="AM114193">
    <property type="protein sequence ID" value="CAJ36616.1"/>
    <property type="molecule type" value="Genomic_DNA"/>
</dbReference>
<proteinExistence type="predicted"/>
<dbReference type="InterPro" id="IPR050194">
    <property type="entry name" value="Glycosyltransferase_grp1"/>
</dbReference>
<evidence type="ECO:0000313" key="3">
    <source>
        <dbReference type="EMBL" id="CAJ36616.1"/>
    </source>
</evidence>
<dbReference type="KEGG" id="rci:RCIX1328"/>
<protein>
    <submittedName>
        <fullName evidence="3">Glycosyltransferase (Group 1)</fullName>
    </submittedName>
</protein>
<dbReference type="SUPFAM" id="SSF53756">
    <property type="entry name" value="UDP-Glycosyltransferase/glycogen phosphorylase"/>
    <property type="match status" value="1"/>
</dbReference>
<gene>
    <name evidence="3" type="ORF">RCIX1328</name>
</gene>
<organism evidence="3 4">
    <name type="scientific">Methanocella arvoryzae (strain DSM 22066 / NBRC 105507 / MRE50)</name>
    <dbReference type="NCBI Taxonomy" id="351160"/>
    <lineage>
        <taxon>Archaea</taxon>
        <taxon>Methanobacteriati</taxon>
        <taxon>Methanobacteriota</taxon>
        <taxon>Stenosarchaea group</taxon>
        <taxon>Methanomicrobia</taxon>
        <taxon>Methanocellales</taxon>
        <taxon>Methanocellaceae</taxon>
        <taxon>Methanocella</taxon>
    </lineage>
</organism>
<name>Q0W4S7_METAR</name>
<evidence type="ECO:0000259" key="1">
    <source>
        <dbReference type="Pfam" id="PF00534"/>
    </source>
</evidence>
<dbReference type="CDD" id="cd03801">
    <property type="entry name" value="GT4_PimA-like"/>
    <property type="match status" value="1"/>
</dbReference>
<dbReference type="PANTHER" id="PTHR45947:SF3">
    <property type="entry name" value="SULFOQUINOVOSYL TRANSFERASE SQD2"/>
    <property type="match status" value="1"/>
</dbReference>
<dbReference type="AlphaFoldDB" id="Q0W4S7"/>
<dbReference type="Gene3D" id="3.40.50.2000">
    <property type="entry name" value="Glycogen Phosphorylase B"/>
    <property type="match status" value="2"/>
</dbReference>